<sequence>MDDSGTLPFADACFFPEVTDTLLSFRSVQFIEFLVLVVVAGPTVYRALAWLYDWERDPKSWVHHFQDTAQGIAYGFLVFVLGNYSHTLSWWTVLGYFIGLIGWSLLGELPFLKVSLPTWRTWSMGAWLVHLAAVGIVLALAVVHCVWAFHEGIFWPWYLWGLVVALSFIWVGAAVSMCEKRWVIPHRIHSYQEHRPTQSPTHCRPPHAPAPLRSTASLDAYSSDDAMLVAEADARGRLGTHSAPAGASGFPNQSTHSFDSADDNSNPSAVPLQETNTLTGMSPLDRPLPATKFGQWWYYIDPVRRWSIQRSRANRDPPARVLLQCFTVHLHHWQIFYILAFFTRFTHTISQISAGLVLGIYTQGSAAYGFDPLLEEAEIMREFDDEC</sequence>
<proteinExistence type="predicted"/>
<dbReference type="Proteomes" id="UP001151582">
    <property type="component" value="Unassembled WGS sequence"/>
</dbReference>
<gene>
    <name evidence="3" type="ORF">H4R34_000228</name>
</gene>
<keyword evidence="2" id="KW-0812">Transmembrane</keyword>
<evidence type="ECO:0000313" key="3">
    <source>
        <dbReference type="EMBL" id="KAJ1985151.1"/>
    </source>
</evidence>
<comment type="caution">
    <text evidence="3">The sequence shown here is derived from an EMBL/GenBank/DDBJ whole genome shotgun (WGS) entry which is preliminary data.</text>
</comment>
<feature type="region of interest" description="Disordered" evidence="1">
    <location>
        <begin position="240"/>
        <end position="283"/>
    </location>
</feature>
<feature type="transmembrane region" description="Helical" evidence="2">
    <location>
        <begin position="127"/>
        <end position="149"/>
    </location>
</feature>
<reference evidence="3" key="1">
    <citation type="submission" date="2022-07" db="EMBL/GenBank/DDBJ databases">
        <title>Phylogenomic reconstructions and comparative analyses of Kickxellomycotina fungi.</title>
        <authorList>
            <person name="Reynolds N.K."/>
            <person name="Stajich J.E."/>
            <person name="Barry K."/>
            <person name="Grigoriev I.V."/>
            <person name="Crous P."/>
            <person name="Smith M.E."/>
        </authorList>
    </citation>
    <scope>NUCLEOTIDE SEQUENCE</scope>
    <source>
        <strain evidence="3">RSA 567</strain>
    </source>
</reference>
<organism evidence="3 4">
    <name type="scientific">Dimargaris verticillata</name>
    <dbReference type="NCBI Taxonomy" id="2761393"/>
    <lineage>
        <taxon>Eukaryota</taxon>
        <taxon>Fungi</taxon>
        <taxon>Fungi incertae sedis</taxon>
        <taxon>Zoopagomycota</taxon>
        <taxon>Kickxellomycotina</taxon>
        <taxon>Dimargaritomycetes</taxon>
        <taxon>Dimargaritales</taxon>
        <taxon>Dimargaritaceae</taxon>
        <taxon>Dimargaris</taxon>
    </lineage>
</organism>
<evidence type="ECO:0000313" key="4">
    <source>
        <dbReference type="Proteomes" id="UP001151582"/>
    </source>
</evidence>
<dbReference type="EMBL" id="JANBQB010000004">
    <property type="protein sequence ID" value="KAJ1985151.1"/>
    <property type="molecule type" value="Genomic_DNA"/>
</dbReference>
<feature type="compositionally biased region" description="Polar residues" evidence="1">
    <location>
        <begin position="250"/>
        <end position="280"/>
    </location>
</feature>
<keyword evidence="2" id="KW-1133">Transmembrane helix</keyword>
<evidence type="ECO:0000256" key="1">
    <source>
        <dbReference type="SAM" id="MobiDB-lite"/>
    </source>
</evidence>
<name>A0A9W8B6Q2_9FUNG</name>
<keyword evidence="4" id="KW-1185">Reference proteome</keyword>
<evidence type="ECO:0000256" key="2">
    <source>
        <dbReference type="SAM" id="Phobius"/>
    </source>
</evidence>
<dbReference type="AlphaFoldDB" id="A0A9W8B6Q2"/>
<accession>A0A9W8B6Q2</accession>
<feature type="transmembrane region" description="Helical" evidence="2">
    <location>
        <begin position="30"/>
        <end position="52"/>
    </location>
</feature>
<protein>
    <submittedName>
        <fullName evidence="3">Uncharacterized protein</fullName>
    </submittedName>
</protein>
<feature type="transmembrane region" description="Helical" evidence="2">
    <location>
        <begin position="155"/>
        <end position="178"/>
    </location>
</feature>
<keyword evidence="2" id="KW-0472">Membrane</keyword>
<dbReference type="OrthoDB" id="441660at2759"/>
<feature type="transmembrane region" description="Helical" evidence="2">
    <location>
        <begin position="64"/>
        <end position="82"/>
    </location>
</feature>